<dbReference type="AlphaFoldDB" id="A0A0M3JQ50"/>
<feature type="compositionally biased region" description="Basic and acidic residues" evidence="1">
    <location>
        <begin position="50"/>
        <end position="68"/>
    </location>
</feature>
<evidence type="ECO:0000313" key="3">
    <source>
        <dbReference type="Proteomes" id="UP000267096"/>
    </source>
</evidence>
<sequence length="133" mass="14691">MPQKKGVTPIHNGEPDMENDSLAKTTVKPERNDESDKRMMMPENKNVSPIEKDKLHEENNYGRTRSDSDGGLSEGVIVSASSQPDLVTVKRNVANSDQKISVDSRANGRSSKLHDHATDTNEGEAEVSKMRTE</sequence>
<keyword evidence="3" id="KW-1185">Reference proteome</keyword>
<feature type="compositionally biased region" description="Basic and acidic residues" evidence="1">
    <location>
        <begin position="27"/>
        <end position="40"/>
    </location>
</feature>
<accession>A0A0M3JQ50</accession>
<evidence type="ECO:0000313" key="4">
    <source>
        <dbReference type="WBParaSite" id="ASIM_0000980101-mRNA-1"/>
    </source>
</evidence>
<name>A0A0M3JQ50_ANISI</name>
<protein>
    <submittedName>
        <fullName evidence="4">Ovule protein</fullName>
    </submittedName>
</protein>
<organism evidence="4">
    <name type="scientific">Anisakis simplex</name>
    <name type="common">Herring worm</name>
    <dbReference type="NCBI Taxonomy" id="6269"/>
    <lineage>
        <taxon>Eukaryota</taxon>
        <taxon>Metazoa</taxon>
        <taxon>Ecdysozoa</taxon>
        <taxon>Nematoda</taxon>
        <taxon>Chromadorea</taxon>
        <taxon>Rhabditida</taxon>
        <taxon>Spirurina</taxon>
        <taxon>Ascaridomorpha</taxon>
        <taxon>Ascaridoidea</taxon>
        <taxon>Anisakidae</taxon>
        <taxon>Anisakis</taxon>
        <taxon>Anisakis simplex complex</taxon>
    </lineage>
</organism>
<reference evidence="2 3" key="2">
    <citation type="submission" date="2018-11" db="EMBL/GenBank/DDBJ databases">
        <authorList>
            <consortium name="Pathogen Informatics"/>
        </authorList>
    </citation>
    <scope>NUCLEOTIDE SEQUENCE [LARGE SCALE GENOMIC DNA]</scope>
</reference>
<reference evidence="4" key="1">
    <citation type="submission" date="2017-02" db="UniProtKB">
        <authorList>
            <consortium name="WormBaseParasite"/>
        </authorList>
    </citation>
    <scope>IDENTIFICATION</scope>
</reference>
<evidence type="ECO:0000313" key="2">
    <source>
        <dbReference type="EMBL" id="VDK40153.1"/>
    </source>
</evidence>
<dbReference type="Proteomes" id="UP000267096">
    <property type="component" value="Unassembled WGS sequence"/>
</dbReference>
<dbReference type="EMBL" id="UYRR01029518">
    <property type="protein sequence ID" value="VDK40153.1"/>
    <property type="molecule type" value="Genomic_DNA"/>
</dbReference>
<gene>
    <name evidence="2" type="ORF">ASIM_LOCUS9536</name>
</gene>
<proteinExistence type="predicted"/>
<evidence type="ECO:0000256" key="1">
    <source>
        <dbReference type="SAM" id="MobiDB-lite"/>
    </source>
</evidence>
<feature type="region of interest" description="Disordered" evidence="1">
    <location>
        <begin position="1"/>
        <end position="133"/>
    </location>
</feature>
<dbReference type="WBParaSite" id="ASIM_0000980101-mRNA-1">
    <property type="protein sequence ID" value="ASIM_0000980101-mRNA-1"/>
    <property type="gene ID" value="ASIM_0000980101"/>
</dbReference>